<proteinExistence type="inferred from homology"/>
<comment type="caution">
    <text evidence="5">The sequence shown here is derived from an EMBL/GenBank/DDBJ whole genome shotgun (WGS) entry which is preliminary data.</text>
</comment>
<reference evidence="5 6" key="1">
    <citation type="submission" date="2019-09" db="EMBL/GenBank/DDBJ databases">
        <title>Goodfellowia gen. nov., a new genus of the Pseudonocardineae related to Actinoalloteichus, containing Goodfellowia coeruleoviolacea gen. nov., comb. nov. gen. nov., comb. nov.</title>
        <authorList>
            <person name="Labeda D."/>
        </authorList>
    </citation>
    <scope>NUCLEOTIDE SEQUENCE [LARGE SCALE GENOMIC DNA]</scope>
    <source>
        <strain evidence="5 6">AN110305</strain>
    </source>
</reference>
<dbReference type="InterPro" id="IPR025734">
    <property type="entry name" value="EspG"/>
</dbReference>
<dbReference type="Proteomes" id="UP000323454">
    <property type="component" value="Unassembled WGS sequence"/>
</dbReference>
<dbReference type="EMBL" id="VUOB01000038">
    <property type="protein sequence ID" value="KAA2259468.1"/>
    <property type="molecule type" value="Genomic_DNA"/>
</dbReference>
<keyword evidence="4" id="KW-0143">Chaperone</keyword>
<dbReference type="OrthoDB" id="3687316at2"/>
<sequence length="256" mass="27646">MAGVFECSFTELDVAGDALRLDVRQFPFVIPHRGATHDERIRLIETAHRDLRSRGLVRGADFAPELKQALDLFARGRVAVAMAGSAGRAPQHALAVTDDRAAVLAVGRGAAIRFELIDPLAMVRAVVGLLPPLRPGPGVTVTVTDDAAPAVSRRQADEDFAEATFTSSVRASAGASGAQRQMAEEILRRPRLGGGYFTVTSRSRRGRESEPATMNWVDTDVGRYAVIPSVGRDGRMRVTYTPADQSQLTRLVDSLR</sequence>
<reference evidence="5 6" key="2">
    <citation type="submission" date="2019-09" db="EMBL/GenBank/DDBJ databases">
        <authorList>
            <person name="Jin C."/>
        </authorList>
    </citation>
    <scope>NUCLEOTIDE SEQUENCE [LARGE SCALE GENOMIC DNA]</scope>
    <source>
        <strain evidence="5 6">AN110305</strain>
    </source>
</reference>
<name>A0A5B2X7I2_9PSEU</name>
<organism evidence="5 6">
    <name type="scientific">Solihabitans fulvus</name>
    <dbReference type="NCBI Taxonomy" id="1892852"/>
    <lineage>
        <taxon>Bacteria</taxon>
        <taxon>Bacillati</taxon>
        <taxon>Actinomycetota</taxon>
        <taxon>Actinomycetes</taxon>
        <taxon>Pseudonocardiales</taxon>
        <taxon>Pseudonocardiaceae</taxon>
        <taxon>Solihabitans</taxon>
    </lineage>
</organism>
<gene>
    <name evidence="5" type="ORF">F0L68_21270</name>
</gene>
<evidence type="ECO:0000256" key="2">
    <source>
        <dbReference type="ARBA" id="ARBA00006411"/>
    </source>
</evidence>
<comment type="similarity">
    <text evidence="2">Belongs to the EspG family.</text>
</comment>
<evidence type="ECO:0000313" key="6">
    <source>
        <dbReference type="Proteomes" id="UP000323454"/>
    </source>
</evidence>
<evidence type="ECO:0000256" key="4">
    <source>
        <dbReference type="ARBA" id="ARBA00023186"/>
    </source>
</evidence>
<evidence type="ECO:0000256" key="1">
    <source>
        <dbReference type="ARBA" id="ARBA00004496"/>
    </source>
</evidence>
<keyword evidence="3" id="KW-0963">Cytoplasm</keyword>
<comment type="subcellular location">
    <subcellularLocation>
        <location evidence="1">Cytoplasm</location>
    </subcellularLocation>
</comment>
<protein>
    <submittedName>
        <fullName evidence="5">ESX secretion-associated protein EspG</fullName>
    </submittedName>
</protein>
<accession>A0A5B2X7I2</accession>
<dbReference type="AlphaFoldDB" id="A0A5B2X7I2"/>
<evidence type="ECO:0000256" key="3">
    <source>
        <dbReference type="ARBA" id="ARBA00022490"/>
    </source>
</evidence>
<evidence type="ECO:0000313" key="5">
    <source>
        <dbReference type="EMBL" id="KAA2259468.1"/>
    </source>
</evidence>
<dbReference type="Pfam" id="PF14011">
    <property type="entry name" value="ESX-1_EspG"/>
    <property type="match status" value="1"/>
</dbReference>
<keyword evidence="6" id="KW-1185">Reference proteome</keyword>